<evidence type="ECO:0000313" key="13">
    <source>
        <dbReference type="EMBL" id="MVT42693.1"/>
    </source>
</evidence>
<dbReference type="Pfam" id="PF07715">
    <property type="entry name" value="Plug"/>
    <property type="match status" value="1"/>
</dbReference>
<dbReference type="Gene3D" id="2.60.40.1120">
    <property type="entry name" value="Carboxypeptidase-like, regulatory domain"/>
    <property type="match status" value="1"/>
</dbReference>
<dbReference type="RefSeq" id="WP_157301304.1">
    <property type="nucleotide sequence ID" value="NZ_BAAAZB010000002.1"/>
</dbReference>
<dbReference type="Pfam" id="PF00593">
    <property type="entry name" value="TonB_dep_Rec_b-barrel"/>
    <property type="match status" value="1"/>
</dbReference>
<dbReference type="NCBIfam" id="TIGR04056">
    <property type="entry name" value="OMP_RagA_SusC"/>
    <property type="match status" value="1"/>
</dbReference>
<dbReference type="InterPro" id="IPR023996">
    <property type="entry name" value="TonB-dep_OMP_SusC/RagA"/>
</dbReference>
<keyword evidence="14" id="KW-1185">Reference proteome</keyword>
<name>A0A6N8JBX6_9BACT</name>
<evidence type="ECO:0000256" key="4">
    <source>
        <dbReference type="ARBA" id="ARBA00022692"/>
    </source>
</evidence>
<reference evidence="13 14" key="1">
    <citation type="submission" date="2019-12" db="EMBL/GenBank/DDBJ databases">
        <title>The draft genomic sequence of strain Chitinophaga oryziterrae JCM 16595.</title>
        <authorList>
            <person name="Zhang X."/>
        </authorList>
    </citation>
    <scope>NUCLEOTIDE SEQUENCE [LARGE SCALE GENOMIC DNA]</scope>
    <source>
        <strain evidence="13 14">JCM 16595</strain>
    </source>
</reference>
<dbReference type="EMBL" id="WRXO01000005">
    <property type="protein sequence ID" value="MVT42693.1"/>
    <property type="molecule type" value="Genomic_DNA"/>
</dbReference>
<organism evidence="13 14">
    <name type="scientific">Chitinophaga oryziterrae</name>
    <dbReference type="NCBI Taxonomy" id="1031224"/>
    <lineage>
        <taxon>Bacteria</taxon>
        <taxon>Pseudomonadati</taxon>
        <taxon>Bacteroidota</taxon>
        <taxon>Chitinophagia</taxon>
        <taxon>Chitinophagales</taxon>
        <taxon>Chitinophagaceae</taxon>
        <taxon>Chitinophaga</taxon>
    </lineage>
</organism>
<evidence type="ECO:0000256" key="3">
    <source>
        <dbReference type="ARBA" id="ARBA00022452"/>
    </source>
</evidence>
<dbReference type="Gene3D" id="2.40.170.20">
    <property type="entry name" value="TonB-dependent receptor, beta-barrel domain"/>
    <property type="match status" value="1"/>
</dbReference>
<dbReference type="InterPro" id="IPR008969">
    <property type="entry name" value="CarboxyPept-like_regulatory"/>
</dbReference>
<feature type="chain" id="PRO_5026900616" evidence="10">
    <location>
        <begin position="22"/>
        <end position="1022"/>
    </location>
</feature>
<dbReference type="PROSITE" id="PS52016">
    <property type="entry name" value="TONB_DEPENDENT_REC_3"/>
    <property type="match status" value="1"/>
</dbReference>
<keyword evidence="10" id="KW-0732">Signal</keyword>
<dbReference type="InterPro" id="IPR023997">
    <property type="entry name" value="TonB-dep_OMP_SusC/RagA_CS"/>
</dbReference>
<comment type="caution">
    <text evidence="13">The sequence shown here is derived from an EMBL/GenBank/DDBJ whole genome shotgun (WGS) entry which is preliminary data.</text>
</comment>
<proteinExistence type="inferred from homology"/>
<evidence type="ECO:0000259" key="12">
    <source>
        <dbReference type="Pfam" id="PF07715"/>
    </source>
</evidence>
<evidence type="ECO:0000256" key="2">
    <source>
        <dbReference type="ARBA" id="ARBA00022448"/>
    </source>
</evidence>
<comment type="subcellular location">
    <subcellularLocation>
        <location evidence="1 8">Cell outer membrane</location>
        <topology evidence="1 8">Multi-pass membrane protein</topology>
    </subcellularLocation>
</comment>
<accession>A0A6N8JBX6</accession>
<dbReference type="Pfam" id="PF13715">
    <property type="entry name" value="CarbopepD_reg_2"/>
    <property type="match status" value="1"/>
</dbReference>
<evidence type="ECO:0000256" key="5">
    <source>
        <dbReference type="ARBA" id="ARBA00023077"/>
    </source>
</evidence>
<dbReference type="NCBIfam" id="TIGR04057">
    <property type="entry name" value="SusC_RagA_signa"/>
    <property type="match status" value="1"/>
</dbReference>
<protein>
    <submittedName>
        <fullName evidence="13">SusC/RagA family TonB-linked outer membrane protein</fullName>
    </submittedName>
</protein>
<evidence type="ECO:0000256" key="9">
    <source>
        <dbReference type="RuleBase" id="RU003357"/>
    </source>
</evidence>
<dbReference type="SUPFAM" id="SSF49464">
    <property type="entry name" value="Carboxypeptidase regulatory domain-like"/>
    <property type="match status" value="1"/>
</dbReference>
<gene>
    <name evidence="13" type="ORF">GO495_19020</name>
</gene>
<dbReference type="InterPro" id="IPR039426">
    <property type="entry name" value="TonB-dep_rcpt-like"/>
</dbReference>
<dbReference type="InterPro" id="IPR012910">
    <property type="entry name" value="Plug_dom"/>
</dbReference>
<dbReference type="OrthoDB" id="9768177at2"/>
<evidence type="ECO:0000313" key="14">
    <source>
        <dbReference type="Proteomes" id="UP000468388"/>
    </source>
</evidence>
<keyword evidence="7 8" id="KW-0998">Cell outer membrane</keyword>
<dbReference type="InterPro" id="IPR036942">
    <property type="entry name" value="Beta-barrel_TonB_sf"/>
</dbReference>
<dbReference type="InterPro" id="IPR037066">
    <property type="entry name" value="Plug_dom_sf"/>
</dbReference>
<keyword evidence="5 9" id="KW-0798">TonB box</keyword>
<dbReference type="FunFam" id="2.170.130.10:FF:000008">
    <property type="entry name" value="SusC/RagA family TonB-linked outer membrane protein"/>
    <property type="match status" value="1"/>
</dbReference>
<dbReference type="InterPro" id="IPR000531">
    <property type="entry name" value="Beta-barrel_TonB"/>
</dbReference>
<feature type="signal peptide" evidence="10">
    <location>
        <begin position="1"/>
        <end position="21"/>
    </location>
</feature>
<evidence type="ECO:0000256" key="8">
    <source>
        <dbReference type="PROSITE-ProRule" id="PRU01360"/>
    </source>
</evidence>
<dbReference type="GO" id="GO:0009279">
    <property type="term" value="C:cell outer membrane"/>
    <property type="evidence" value="ECO:0007669"/>
    <property type="project" value="UniProtKB-SubCell"/>
</dbReference>
<dbReference type="SUPFAM" id="SSF56935">
    <property type="entry name" value="Porins"/>
    <property type="match status" value="1"/>
</dbReference>
<keyword evidence="6 8" id="KW-0472">Membrane</keyword>
<evidence type="ECO:0000256" key="6">
    <source>
        <dbReference type="ARBA" id="ARBA00023136"/>
    </source>
</evidence>
<evidence type="ECO:0000256" key="1">
    <source>
        <dbReference type="ARBA" id="ARBA00004571"/>
    </source>
</evidence>
<comment type="similarity">
    <text evidence="8 9">Belongs to the TonB-dependent receptor family.</text>
</comment>
<feature type="domain" description="TonB-dependent receptor plug" evidence="12">
    <location>
        <begin position="116"/>
        <end position="235"/>
    </location>
</feature>
<evidence type="ECO:0000256" key="10">
    <source>
        <dbReference type="SAM" id="SignalP"/>
    </source>
</evidence>
<sequence length="1022" mass="111249">MRKVLLFATVMLLLLSHYSYSQDRMIKGIIKDAKDNSPLPGVTVKIKGTTSGTVSAADGTYQLPLPNGATTLTYSFIGYADQEIVVGNRTTIDIALGTGNKDLSEVVVVGYGTQVKRELTGSISKINASEIENFPAPSFESALQGKAAGVVIESGSGKLGQGLKIRIRGTSSIGASSQPLYVVDGIPLVSSSQSDANNEPTNPLADINPNDIESVEVLKDASAAAIYGARASNGVVLITTKRGRQGEKTQISLDLSRGFSNPTKKRGFLNARQYVDLLHEAATNDGKTGFAIGDFASEAEGIKYMTDYVDSYMDYYSLGTDWRNAKVNTNWEDQIYHKNAPSSQVNLSASGGNEKTRFFVSGFYSDQDAIIKVNRFRRYGGRLNLDHTASSHLSLGVNLAVNRSQLDRVSDDNAYSTPGQVVAQMPISPLIDSATGKLNNNTLYPSGLYDAQYNFDKQVNFHTIGSAYVNYTFFPSLSFRSEVGTDLYNLTEDEYNGKLSSDGAGIGKGTFVSTQTVSLNTNNYFTFTPNLGKSHKLTATLGMSYLQNDNKGSYLQGENYPSDAVPDLSGAATITGGSTTNVRYTFLSYFLRGNYSFMNKYLFSASVRTDGSSRFGPKNHYGWFPAVSAGWLISEEKFLKGNNVLNYLKLKASYGITGNSEIGNGRYLTQFQVTKYPLNPGYSTDRPGVLGNDSLKWEKTKQFDAGIEFGFLNNRISGEVDYYNKQTSDLLLAANIPYTSGFSTVYRNAGDMENKGVEITLNSRNIDAKDFVWTTTLNLGYNKNRVKNIGGQIFESSGGEQRAVEGQPIGTFYMAKFAGVDPANGDALYYDASGKKTNDYSAAPRMVVGQGNPDWTGGLSNAVSYKGFDLNVLFTFVSGNSIYNRAGIYQAAGFGGGFDNQTHEMLGRWQKAGDVTNIPRLSFYYGNGTAESSRWIYDGSYIRLKTVTLGYTVPKVVTSTLHIASARLYVAGYNLWTKTKYISDPEVNTGSNDNSISNIGSGIDFYTIPQAKTFTVGLNVKF</sequence>
<dbReference type="Proteomes" id="UP000468388">
    <property type="component" value="Unassembled WGS sequence"/>
</dbReference>
<keyword evidence="2 8" id="KW-0813">Transport</keyword>
<dbReference type="Gene3D" id="2.170.130.10">
    <property type="entry name" value="TonB-dependent receptor, plug domain"/>
    <property type="match status" value="1"/>
</dbReference>
<keyword evidence="3 8" id="KW-1134">Transmembrane beta strand</keyword>
<dbReference type="AlphaFoldDB" id="A0A6N8JBX6"/>
<evidence type="ECO:0000259" key="11">
    <source>
        <dbReference type="Pfam" id="PF00593"/>
    </source>
</evidence>
<keyword evidence="4 8" id="KW-0812">Transmembrane</keyword>
<evidence type="ECO:0000256" key="7">
    <source>
        <dbReference type="ARBA" id="ARBA00023237"/>
    </source>
</evidence>
<feature type="domain" description="TonB-dependent receptor-like beta-barrel" evidence="11">
    <location>
        <begin position="440"/>
        <end position="975"/>
    </location>
</feature>